<comment type="caution">
    <text evidence="1">The sequence shown here is derived from an EMBL/GenBank/DDBJ whole genome shotgun (WGS) entry which is preliminary data.</text>
</comment>
<proteinExistence type="predicted"/>
<evidence type="ECO:0000313" key="1">
    <source>
        <dbReference type="EMBL" id="NDL64130.1"/>
    </source>
</evidence>
<keyword evidence="2" id="KW-1185">Reference proteome</keyword>
<sequence length="104" mass="11220">MEYIEPGSGRDHIGDAGKRLRLILDTGANVILLLEQDSKTKTSGITEVVAGENQVSRVIRGFNAPGLAKDDIDGVVGCDFFKGKRLMRERPDIASGELIILLPA</sequence>
<dbReference type="RefSeq" id="WP_162366842.1">
    <property type="nucleotide sequence ID" value="NZ_WUBS01000010.1"/>
</dbReference>
<name>A0A845SGY3_9GAMM</name>
<dbReference type="AlphaFoldDB" id="A0A845SGY3"/>
<gene>
    <name evidence="1" type="ORF">GRH90_15410</name>
</gene>
<reference evidence="1 2" key="2">
    <citation type="submission" date="2020-02" db="EMBL/GenBank/DDBJ databases">
        <title>The new genus of Enterobacteriales.</title>
        <authorList>
            <person name="Kim I.S."/>
        </authorList>
    </citation>
    <scope>NUCLEOTIDE SEQUENCE [LARGE SCALE GENOMIC DNA]</scope>
    <source>
        <strain evidence="1 2">SAP-6</strain>
    </source>
</reference>
<evidence type="ECO:0000313" key="2">
    <source>
        <dbReference type="Proteomes" id="UP000461443"/>
    </source>
</evidence>
<protein>
    <submittedName>
        <fullName evidence="1">Uncharacterized protein</fullName>
    </submittedName>
</protein>
<dbReference type="EMBL" id="WUBS01000010">
    <property type="protein sequence ID" value="NDL64130.1"/>
    <property type="molecule type" value="Genomic_DNA"/>
</dbReference>
<organism evidence="1 2">
    <name type="scientific">Acerihabitans arboris</name>
    <dbReference type="NCBI Taxonomy" id="2691583"/>
    <lineage>
        <taxon>Bacteria</taxon>
        <taxon>Pseudomonadati</taxon>
        <taxon>Pseudomonadota</taxon>
        <taxon>Gammaproteobacteria</taxon>
        <taxon>Enterobacterales</taxon>
        <taxon>Pectobacteriaceae</taxon>
        <taxon>Acerihabitans</taxon>
    </lineage>
</organism>
<accession>A0A845SGY3</accession>
<reference evidence="1 2" key="1">
    <citation type="submission" date="2019-12" db="EMBL/GenBank/DDBJ databases">
        <authorList>
            <person name="Lee S.D."/>
        </authorList>
    </citation>
    <scope>NUCLEOTIDE SEQUENCE [LARGE SCALE GENOMIC DNA]</scope>
    <source>
        <strain evidence="1 2">SAP-6</strain>
    </source>
</reference>
<dbReference type="Proteomes" id="UP000461443">
    <property type="component" value="Unassembled WGS sequence"/>
</dbReference>